<proteinExistence type="predicted"/>
<protein>
    <submittedName>
        <fullName evidence="1">Uncharacterized protein</fullName>
    </submittedName>
</protein>
<evidence type="ECO:0000313" key="2">
    <source>
        <dbReference type="Proteomes" id="UP000179840"/>
    </source>
</evidence>
<name>A0A1S1U4H2_9BURK</name>
<accession>A0A1S1U4H2</accession>
<organism evidence="1 2">
    <name type="scientific">Janthinobacterium lividum</name>
    <dbReference type="NCBI Taxonomy" id="29581"/>
    <lineage>
        <taxon>Bacteria</taxon>
        <taxon>Pseudomonadati</taxon>
        <taxon>Pseudomonadota</taxon>
        <taxon>Betaproteobacteria</taxon>
        <taxon>Burkholderiales</taxon>
        <taxon>Oxalobacteraceae</taxon>
        <taxon>Janthinobacterium</taxon>
    </lineage>
</organism>
<reference evidence="1 2" key="1">
    <citation type="submission" date="2015-06" db="EMBL/GenBank/DDBJ databases">
        <title>Draft genome sequencing of a biphenyl-degrading bacterium, Janthinobacterium lividum MEG1.</title>
        <authorList>
            <person name="Shimodaira J."/>
            <person name="Hatta T."/>
        </authorList>
    </citation>
    <scope>NUCLEOTIDE SEQUENCE [LARGE SCALE GENOMIC DNA]</scope>
    <source>
        <strain evidence="1 2">MEG1</strain>
    </source>
</reference>
<comment type="caution">
    <text evidence="1">The sequence shown here is derived from an EMBL/GenBank/DDBJ whole genome shotgun (WGS) entry which is preliminary data.</text>
</comment>
<sequence>MTPQDEKKFLEYAEEMLRLPGKLKDAATRRRTAQWGLDLAIAKDGANLIDAGHIIFIDEFLRRTGLSMDMFAQKLKDHKIFKMPSRVEFVWEKTYVPAFFADAKFDLDALEVVCKALRTCNGIEKYRFFTTAVATLGNQTPLDVIAAGGTERVLQEVKTFRRGLRGLVGPGKWHE</sequence>
<evidence type="ECO:0000313" key="1">
    <source>
        <dbReference type="EMBL" id="OHV95340.1"/>
    </source>
</evidence>
<gene>
    <name evidence="1" type="ORF">AKG95_19365</name>
</gene>
<dbReference type="AlphaFoldDB" id="A0A1S1U4H2"/>
<dbReference type="Proteomes" id="UP000179840">
    <property type="component" value="Unassembled WGS sequence"/>
</dbReference>
<dbReference type="EMBL" id="LFKP01000010">
    <property type="protein sequence ID" value="OHV95340.1"/>
    <property type="molecule type" value="Genomic_DNA"/>
</dbReference>